<dbReference type="GO" id="GO:0120550">
    <property type="term" value="F:methyltransferase cap2 activity"/>
    <property type="evidence" value="ECO:0007669"/>
    <property type="project" value="UniProtKB-EC"/>
</dbReference>
<keyword evidence="4" id="KW-0808">Transferase</keyword>
<evidence type="ECO:0000256" key="7">
    <source>
        <dbReference type="SAM" id="Coils"/>
    </source>
</evidence>
<dbReference type="SUPFAM" id="SSF53335">
    <property type="entry name" value="S-adenosyl-L-methionine-dependent methyltransferases"/>
    <property type="match status" value="2"/>
</dbReference>
<keyword evidence="11" id="KW-1185">Reference proteome</keyword>
<dbReference type="PROSITE" id="PS51614">
    <property type="entry name" value="SAM_MT_ADRIFT"/>
    <property type="match status" value="1"/>
</dbReference>
<sequence length="1014" mass="113323">MATGASEKPAALHNEKRFVFQGSLNRLLSDVKRVPPSATPCAKCTQRKRACICTTVNTAVGRAPVYELTELAETRAILSELRDSLNGVDIEKWSVHTRLLDHTSLVIKQVCELTTVVNGRREPGVELATNAWLKFYDILESYKVLDTLKPDLATEGGVLRSFHISECPGGFIASLNHALKQRNSLAELAWQATSLNPYHEANSHRECLAEDILYRETSNNWLNGADESGNIMRTANIEYIWDRISRPSRFNKGKAPVLVDLVTADGSVDCQADPNNQEALTAPLKLAEVVCALGLMRVGAAFVLKMFTLFEESSLSIVALLSMCFKSVEVYKPHLSKSNGAEVYVVCLGFNGITSVLLCALCKIVTEYATGKERRAILPREWVPSSFRAEFVECAKMFAQLQCRSLRSALGQYLQVADTNVFYKRKRDFAQQFVGQFKITAITSDCRIVKYMSFSDSTIKGHPTSSLCNVPKRTLPNLDARRAYGRSYEELQARREELHQQYRTKKDSSHYLTLSEDATCADFGRNIEDALRFSAEFRPEYPELKAGPLSLDLDQRLLTELRADLLNQLYVKDSWFVAASMHPHEVRMSHFVCNDLLFDVTRIRTFCGERAPVKTAMDVLCIDGAVGEAMSDINLLPNAGTVDFALIAKRFLDLGRYKAYLEITCNPSQQFPAVSFLKRHGIAGSLIYGFASSGDSSATIHFESSYELQVIVNSFVGEGKVGLCLDFNYDDHYARGEGYRSLTTSLNDSPIRRSCDVVFCDSRRSASYHREVLFDEFKTKHVVVAQLLQALNCLAPDGDLVIGAGTLLTRFSVCLVTALRTVFDEVHLYSPESVAPWTQRCYVICLRYNDRDNSLCRYYLQCLWNAICLHKKAGEEVVQTLRPQHFTHFARQLWEFNTRLMLTQLEDLALHARGDALSTNREQSAVELLRELGVVDLLFPPRLLQAQGPCRLPLFQNGAEGSAAGGSVDGQVQTPRANAKRPREKEPEVLPSTPPESPGGEEEAGSPIWSSDEN</sequence>
<keyword evidence="3 10" id="KW-0489">Methyltransferase</keyword>
<evidence type="ECO:0000256" key="6">
    <source>
        <dbReference type="ARBA" id="ARBA00049477"/>
    </source>
</evidence>
<dbReference type="EC" id="2.1.1.296" evidence="1"/>
<dbReference type="GO" id="GO:0005737">
    <property type="term" value="C:cytoplasm"/>
    <property type="evidence" value="ECO:0007669"/>
    <property type="project" value="TreeGrafter"/>
</dbReference>
<dbReference type="PANTHER" id="PTHR16121:SF2">
    <property type="entry name" value="CAP-SPECIFIC MRNA (NUCLEOSIDE-2'-O-)-METHYLTRANSFERASE 2"/>
    <property type="match status" value="1"/>
</dbReference>
<protein>
    <recommendedName>
        <fullName evidence="2">Cap-specific mRNA (nucleoside-2'-O-)-methyltransferase 2</fullName>
        <ecNumber evidence="1">2.1.1.296</ecNumber>
    </recommendedName>
</protein>
<dbReference type="AlphaFoldDB" id="A0AAV4LW88"/>
<dbReference type="GO" id="GO:0006370">
    <property type="term" value="P:7-methylguanosine mRNA capping"/>
    <property type="evidence" value="ECO:0007669"/>
    <property type="project" value="TreeGrafter"/>
</dbReference>
<dbReference type="Gene3D" id="3.40.50.12760">
    <property type="match status" value="2"/>
</dbReference>
<dbReference type="EMBL" id="BPLF01000003">
    <property type="protein sequence ID" value="GIX64010.1"/>
    <property type="molecule type" value="Genomic_DNA"/>
</dbReference>
<dbReference type="GO" id="GO:0004483">
    <property type="term" value="F:methyltransferase cap1 activity"/>
    <property type="evidence" value="ECO:0007669"/>
    <property type="project" value="UniProtKB-ARBA"/>
</dbReference>
<dbReference type="InterPro" id="IPR002877">
    <property type="entry name" value="RNA_MeTrfase_FtsJ_dom"/>
</dbReference>
<organism evidence="10 11">
    <name type="scientific">Babesia caballi</name>
    <dbReference type="NCBI Taxonomy" id="5871"/>
    <lineage>
        <taxon>Eukaryota</taxon>
        <taxon>Sar</taxon>
        <taxon>Alveolata</taxon>
        <taxon>Apicomplexa</taxon>
        <taxon>Aconoidasida</taxon>
        <taxon>Piroplasmida</taxon>
        <taxon>Babesiidae</taxon>
        <taxon>Babesia</taxon>
    </lineage>
</organism>
<keyword evidence="5" id="KW-0949">S-adenosyl-L-methionine</keyword>
<dbReference type="GeneID" id="94195491"/>
<evidence type="ECO:0000256" key="3">
    <source>
        <dbReference type="ARBA" id="ARBA00022603"/>
    </source>
</evidence>
<dbReference type="PANTHER" id="PTHR16121">
    <property type="entry name" value="CAP-SPECIFIC MRNA (NUCLEOSIDE-2'-O-)-METHYLTRANSFERASE 1-RELATED"/>
    <property type="match status" value="1"/>
</dbReference>
<evidence type="ECO:0000256" key="5">
    <source>
        <dbReference type="ARBA" id="ARBA00022691"/>
    </source>
</evidence>
<feature type="coiled-coil region" evidence="7">
    <location>
        <begin position="481"/>
        <end position="508"/>
    </location>
</feature>
<feature type="domain" description="Adrift-type SAM-dependent 2'-O-MTase" evidence="9">
    <location>
        <begin position="126"/>
        <end position="352"/>
    </location>
</feature>
<feature type="region of interest" description="Disordered" evidence="8">
    <location>
        <begin position="962"/>
        <end position="1014"/>
    </location>
</feature>
<name>A0AAV4LW88_BABCB</name>
<reference evidence="10 11" key="1">
    <citation type="submission" date="2021-06" db="EMBL/GenBank/DDBJ databases">
        <title>Genome sequence of Babesia caballi.</title>
        <authorList>
            <person name="Yamagishi J."/>
            <person name="Kidaka T."/>
            <person name="Ochi A."/>
        </authorList>
    </citation>
    <scope>NUCLEOTIDE SEQUENCE [LARGE SCALE GENOMIC DNA]</scope>
    <source>
        <strain evidence="10">USDA-D6B2</strain>
    </source>
</reference>
<evidence type="ECO:0000256" key="4">
    <source>
        <dbReference type="ARBA" id="ARBA00022679"/>
    </source>
</evidence>
<gene>
    <name evidence="10" type="ORF">BcabD6B2_34450</name>
</gene>
<dbReference type="Pfam" id="PF01728">
    <property type="entry name" value="FtsJ"/>
    <property type="match status" value="1"/>
</dbReference>
<evidence type="ECO:0000256" key="1">
    <source>
        <dbReference type="ARBA" id="ARBA00012770"/>
    </source>
</evidence>
<dbReference type="RefSeq" id="XP_067716079.1">
    <property type="nucleotide sequence ID" value="XM_067859978.1"/>
</dbReference>
<keyword evidence="7" id="KW-0175">Coiled coil</keyword>
<dbReference type="InterPro" id="IPR029063">
    <property type="entry name" value="SAM-dependent_MTases_sf"/>
</dbReference>
<evidence type="ECO:0000313" key="10">
    <source>
        <dbReference type="EMBL" id="GIX64010.1"/>
    </source>
</evidence>
<dbReference type="InterPro" id="IPR025807">
    <property type="entry name" value="Adrift-typ_MeTrfase"/>
</dbReference>
<evidence type="ECO:0000256" key="8">
    <source>
        <dbReference type="SAM" id="MobiDB-lite"/>
    </source>
</evidence>
<dbReference type="GO" id="GO:0032259">
    <property type="term" value="P:methylation"/>
    <property type="evidence" value="ECO:0007669"/>
    <property type="project" value="UniProtKB-KW"/>
</dbReference>
<evidence type="ECO:0000256" key="2">
    <source>
        <dbReference type="ARBA" id="ARBA00021134"/>
    </source>
</evidence>
<accession>A0AAV4LW88</accession>
<comment type="caution">
    <text evidence="10">The sequence shown here is derived from an EMBL/GenBank/DDBJ whole genome shotgun (WGS) entry which is preliminary data.</text>
</comment>
<evidence type="ECO:0000259" key="9">
    <source>
        <dbReference type="PROSITE" id="PS51614"/>
    </source>
</evidence>
<dbReference type="InterPro" id="IPR050851">
    <property type="entry name" value="mRNA_Cap_2O-Ribose_MeTrfase"/>
</dbReference>
<dbReference type="GO" id="GO:0005634">
    <property type="term" value="C:nucleus"/>
    <property type="evidence" value="ECO:0007669"/>
    <property type="project" value="TreeGrafter"/>
</dbReference>
<proteinExistence type="predicted"/>
<dbReference type="Proteomes" id="UP001497744">
    <property type="component" value="Unassembled WGS sequence"/>
</dbReference>
<evidence type="ECO:0000313" key="11">
    <source>
        <dbReference type="Proteomes" id="UP001497744"/>
    </source>
</evidence>
<comment type="catalytic activity">
    <reaction evidence="6">
        <text>a 5'-end (N(7)-methyl 5'-triphosphoguanosine)-(2'-O-methyl-ribonucleoside)-(ribonucleotide) in mRNA + S-adenosyl-L-methionine = a 5'-end (N(7)-methyl 5'-triphosphoguanosine)-(2'-O-methyl-ribonucleoside)-(2'-O-methyl-ribonucleotide) in mRNA + S-adenosyl-L-homocysteine + H(+)</text>
        <dbReference type="Rhea" id="RHEA:67024"/>
        <dbReference type="Rhea" id="RHEA-COMP:17169"/>
        <dbReference type="Rhea" id="RHEA-COMP:17170"/>
        <dbReference type="ChEBI" id="CHEBI:15378"/>
        <dbReference type="ChEBI" id="CHEBI:57856"/>
        <dbReference type="ChEBI" id="CHEBI:59789"/>
        <dbReference type="ChEBI" id="CHEBI:167612"/>
        <dbReference type="ChEBI" id="CHEBI:167614"/>
        <dbReference type="EC" id="2.1.1.296"/>
    </reaction>
</comment>